<organism evidence="7 8">
    <name type="scientific">Endozoicomonas elysicola</name>
    <dbReference type="NCBI Taxonomy" id="305900"/>
    <lineage>
        <taxon>Bacteria</taxon>
        <taxon>Pseudomonadati</taxon>
        <taxon>Pseudomonadota</taxon>
        <taxon>Gammaproteobacteria</taxon>
        <taxon>Oceanospirillales</taxon>
        <taxon>Endozoicomonadaceae</taxon>
        <taxon>Endozoicomonas</taxon>
    </lineage>
</organism>
<keyword evidence="8" id="KW-1185">Reference proteome</keyword>
<dbReference type="PANTHER" id="PTHR21392">
    <property type="entry name" value="TRNA-URIDINE AMINOCARBOXYPROPYLTRANSFERASE 2"/>
    <property type="match status" value="1"/>
</dbReference>
<name>A0A081KFL1_9GAMM</name>
<dbReference type="InterPro" id="IPR039262">
    <property type="entry name" value="DTWD2/TAPT"/>
</dbReference>
<comment type="caution">
    <text evidence="7">The sequence shown here is derived from an EMBL/GenBank/DDBJ whole genome shotgun (WGS) entry which is preliminary data.</text>
</comment>
<dbReference type="GO" id="GO:0008033">
    <property type="term" value="P:tRNA processing"/>
    <property type="evidence" value="ECO:0007669"/>
    <property type="project" value="UniProtKB-KW"/>
</dbReference>
<keyword evidence="3" id="KW-0949">S-adenosyl-L-methionine</keyword>
<evidence type="ECO:0000313" key="8">
    <source>
        <dbReference type="Proteomes" id="UP000027997"/>
    </source>
</evidence>
<dbReference type="PANTHER" id="PTHR21392:SF0">
    <property type="entry name" value="TRNA-URIDINE AMINOCARBOXYPROPYLTRANSFERASE 2"/>
    <property type="match status" value="1"/>
</dbReference>
<dbReference type="Pfam" id="PF03942">
    <property type="entry name" value="DTW"/>
    <property type="match status" value="1"/>
</dbReference>
<evidence type="ECO:0000259" key="6">
    <source>
        <dbReference type="SMART" id="SM01144"/>
    </source>
</evidence>
<evidence type="ECO:0000313" key="7">
    <source>
        <dbReference type="EMBL" id="KEI72937.1"/>
    </source>
</evidence>
<evidence type="ECO:0000256" key="3">
    <source>
        <dbReference type="ARBA" id="ARBA00022691"/>
    </source>
</evidence>
<dbReference type="InterPro" id="IPR005636">
    <property type="entry name" value="DTW"/>
</dbReference>
<evidence type="ECO:0000256" key="5">
    <source>
        <dbReference type="ARBA" id="ARBA00034489"/>
    </source>
</evidence>
<dbReference type="Proteomes" id="UP000027997">
    <property type="component" value="Unassembled WGS sequence"/>
</dbReference>
<dbReference type="GO" id="GO:0016432">
    <property type="term" value="F:tRNA-uridine aminocarboxypropyltransferase activity"/>
    <property type="evidence" value="ECO:0007669"/>
    <property type="project" value="UniProtKB-EC"/>
</dbReference>
<feature type="domain" description="DTW" evidence="6">
    <location>
        <begin position="2"/>
        <end position="189"/>
    </location>
</feature>
<dbReference type="AlphaFoldDB" id="A0A081KFL1"/>
<keyword evidence="2" id="KW-0808">Transferase</keyword>
<gene>
    <name evidence="7" type="ORF">GV64_21395</name>
</gene>
<dbReference type="SMART" id="SM01144">
    <property type="entry name" value="DTW"/>
    <property type="match status" value="1"/>
</dbReference>
<keyword evidence="4" id="KW-0819">tRNA processing</keyword>
<sequence length="202" mass="23061">MPRALCPRCQRPEKQCYCKELREERACMDIIILQHPRESRHPLNTARILEMGVSNCEVWRGEDFSTHPSLQKALRENNCYLLFPGANAKASSEVLETITPEVIIVLDGTWRKAKKIYYSNPQLQKLPCIELTDLPISDYRIRKAPDKGALSTVEATVALLRQASQNPIAHQPLLDTFGLMIEQQINAMGQETFLKNYPQKPD</sequence>
<accession>A0A081KFL1</accession>
<protein>
    <recommendedName>
        <fullName evidence="1">tRNA-uridine aminocarboxypropyltransferase</fullName>
        <ecNumber evidence="1">2.5.1.25</ecNumber>
    </recommendedName>
</protein>
<dbReference type="STRING" id="305900.GV64_21395"/>
<evidence type="ECO:0000256" key="2">
    <source>
        <dbReference type="ARBA" id="ARBA00022679"/>
    </source>
</evidence>
<evidence type="ECO:0000256" key="1">
    <source>
        <dbReference type="ARBA" id="ARBA00012386"/>
    </source>
</evidence>
<comment type="similarity">
    <text evidence="5">Belongs to the TDD superfamily. DTWD2 family.</text>
</comment>
<reference evidence="7 8" key="1">
    <citation type="submission" date="2014-06" db="EMBL/GenBank/DDBJ databases">
        <title>Whole Genome Sequences of Three Symbiotic Endozoicomonas Bacteria.</title>
        <authorList>
            <person name="Neave M.J."/>
            <person name="Apprill A."/>
            <person name="Voolstra C.R."/>
        </authorList>
    </citation>
    <scope>NUCLEOTIDE SEQUENCE [LARGE SCALE GENOMIC DNA]</scope>
    <source>
        <strain evidence="7 8">DSM 22380</strain>
    </source>
</reference>
<dbReference type="eggNOG" id="COG3148">
    <property type="taxonomic scope" value="Bacteria"/>
</dbReference>
<evidence type="ECO:0000256" key="4">
    <source>
        <dbReference type="ARBA" id="ARBA00022694"/>
    </source>
</evidence>
<proteinExistence type="inferred from homology"/>
<dbReference type="RefSeq" id="WP_026258131.1">
    <property type="nucleotide sequence ID" value="NZ_JOJP01000001.1"/>
</dbReference>
<dbReference type="EC" id="2.5.1.25" evidence="1"/>
<dbReference type="EMBL" id="JOJP01000001">
    <property type="protein sequence ID" value="KEI72937.1"/>
    <property type="molecule type" value="Genomic_DNA"/>
</dbReference>